<comment type="caution">
    <text evidence="1">The sequence shown here is derived from an EMBL/GenBank/DDBJ whole genome shotgun (WGS) entry which is preliminary data.</text>
</comment>
<dbReference type="AlphaFoldDB" id="A0A425XXT0"/>
<gene>
    <name evidence="1" type="ORF">DWB61_15050</name>
</gene>
<accession>A0A425XXT0</accession>
<proteinExistence type="predicted"/>
<evidence type="ECO:0000313" key="1">
    <source>
        <dbReference type="EMBL" id="RRG19527.1"/>
    </source>
</evidence>
<dbReference type="Proteomes" id="UP000285794">
    <property type="component" value="Unassembled WGS sequence"/>
</dbReference>
<protein>
    <submittedName>
        <fullName evidence="1">Uncharacterized protein</fullName>
    </submittedName>
</protein>
<reference evidence="1 2" key="1">
    <citation type="submission" date="2018-07" db="EMBL/GenBank/DDBJ databases">
        <title>Draft genome sequence of Ancylomarina sp. M1P.</title>
        <authorList>
            <person name="Yadav S."/>
            <person name="Villanueva L."/>
            <person name="Damste J.S.S."/>
        </authorList>
    </citation>
    <scope>NUCLEOTIDE SEQUENCE [LARGE SCALE GENOMIC DNA]</scope>
    <source>
        <strain evidence="1 2">M1P</strain>
    </source>
</reference>
<keyword evidence="2" id="KW-1185">Reference proteome</keyword>
<dbReference type="EMBL" id="QQWG01000019">
    <property type="protein sequence ID" value="RRG19527.1"/>
    <property type="molecule type" value="Genomic_DNA"/>
</dbReference>
<organism evidence="1 2">
    <name type="scientific">Ancylomarina euxinus</name>
    <dbReference type="NCBI Taxonomy" id="2283627"/>
    <lineage>
        <taxon>Bacteria</taxon>
        <taxon>Pseudomonadati</taxon>
        <taxon>Bacteroidota</taxon>
        <taxon>Bacteroidia</taxon>
        <taxon>Marinilabiliales</taxon>
        <taxon>Marinifilaceae</taxon>
        <taxon>Ancylomarina</taxon>
    </lineage>
</organism>
<sequence length="222" mass="25576">MFSFLLALSNGGYCQYESILEERIVGRVLDTLEVNENNTVVHTLWLSDTLKVVVQNEHLKYDFKSTEKGGEKRSFSLTERKNYIKDLKTWGQNCFSSALEHCLARNGLAQQAVFNKRTLIGLETFSQILNHYFIEVKAFNTLSKQNFKTKMPDNALLTFSSQAGKLIHAVYFTEGLYYSKSAGSEATEFINLKNFIKENYNETQLIKIYQFDKARFDLALNK</sequence>
<evidence type="ECO:0000313" key="2">
    <source>
        <dbReference type="Proteomes" id="UP000285794"/>
    </source>
</evidence>
<name>A0A425XXT0_9BACT</name>